<keyword evidence="1" id="KW-0378">Hydrolase</keyword>
<dbReference type="RefSeq" id="WP_379590498.1">
    <property type="nucleotide sequence ID" value="NZ_JBHTKK010000002.1"/>
</dbReference>
<evidence type="ECO:0000313" key="1">
    <source>
        <dbReference type="EMBL" id="MFD1064976.1"/>
    </source>
</evidence>
<dbReference type="SMART" id="SM00855">
    <property type="entry name" value="PGAM"/>
    <property type="match status" value="1"/>
</dbReference>
<dbReference type="EC" id="3.1.3.-" evidence="1"/>
<dbReference type="GO" id="GO:0016787">
    <property type="term" value="F:hydrolase activity"/>
    <property type="evidence" value="ECO:0007669"/>
    <property type="project" value="UniProtKB-KW"/>
</dbReference>
<proteinExistence type="predicted"/>
<dbReference type="InterPro" id="IPR001345">
    <property type="entry name" value="PG/BPGM_mutase_AS"/>
</dbReference>
<dbReference type="SUPFAM" id="SSF53254">
    <property type="entry name" value="Phosphoglycerate mutase-like"/>
    <property type="match status" value="1"/>
</dbReference>
<gene>
    <name evidence="1" type="ORF">ACFQ19_02960</name>
</gene>
<dbReference type="EMBL" id="JBHTKK010000002">
    <property type="protein sequence ID" value="MFD1064976.1"/>
    <property type="molecule type" value="Genomic_DNA"/>
</dbReference>
<organism evidence="1 2">
    <name type="scientific">Oceanobacillus locisalsi</name>
    <dbReference type="NCBI Taxonomy" id="546107"/>
    <lineage>
        <taxon>Bacteria</taxon>
        <taxon>Bacillati</taxon>
        <taxon>Bacillota</taxon>
        <taxon>Bacilli</taxon>
        <taxon>Bacillales</taxon>
        <taxon>Bacillaceae</taxon>
        <taxon>Oceanobacillus</taxon>
    </lineage>
</organism>
<dbReference type="InterPro" id="IPR050275">
    <property type="entry name" value="PGM_Phosphatase"/>
</dbReference>
<evidence type="ECO:0000313" key="2">
    <source>
        <dbReference type="Proteomes" id="UP001597041"/>
    </source>
</evidence>
<comment type="caution">
    <text evidence="1">The sequence shown here is derived from an EMBL/GenBank/DDBJ whole genome shotgun (WGS) entry which is preliminary data.</text>
</comment>
<dbReference type="Proteomes" id="UP001597041">
    <property type="component" value="Unassembled WGS sequence"/>
</dbReference>
<dbReference type="CDD" id="cd07067">
    <property type="entry name" value="HP_PGM_like"/>
    <property type="match status" value="1"/>
</dbReference>
<reference evidence="2" key="1">
    <citation type="journal article" date="2019" name="Int. J. Syst. Evol. Microbiol.">
        <title>The Global Catalogue of Microorganisms (GCM) 10K type strain sequencing project: providing services to taxonomists for standard genome sequencing and annotation.</title>
        <authorList>
            <consortium name="The Broad Institute Genomics Platform"/>
            <consortium name="The Broad Institute Genome Sequencing Center for Infectious Disease"/>
            <person name="Wu L."/>
            <person name="Ma J."/>
        </authorList>
    </citation>
    <scope>NUCLEOTIDE SEQUENCE [LARGE SCALE GENOMIC DNA]</scope>
    <source>
        <strain evidence="2">CCUG 56608</strain>
    </source>
</reference>
<protein>
    <submittedName>
        <fullName evidence="1">Histidine phosphatase family protein</fullName>
        <ecNumber evidence="1">3.1.3.-</ecNumber>
    </submittedName>
</protein>
<dbReference type="PANTHER" id="PTHR48100:SF59">
    <property type="entry name" value="ADENOSYLCOBALAMIN_ALPHA-RIBAZOLE PHOSPHATASE"/>
    <property type="match status" value="1"/>
</dbReference>
<dbReference type="InterPro" id="IPR029033">
    <property type="entry name" value="His_PPase_superfam"/>
</dbReference>
<accession>A0ABW3NF80</accession>
<name>A0ABW3NF80_9BACI</name>
<dbReference type="Pfam" id="PF00300">
    <property type="entry name" value="His_Phos_1"/>
    <property type="match status" value="1"/>
</dbReference>
<dbReference type="Gene3D" id="3.40.50.1240">
    <property type="entry name" value="Phosphoglycerate mutase-like"/>
    <property type="match status" value="1"/>
</dbReference>
<sequence>MALTEICMIRHGETDWNKEKRIQGKTDIPLNKTGESQAQVCCAAAKEFEPTVLITSPLARAKVTAEIINMDLELPLHEMPDFVERSYGDAEGMNIEDRNRYFPDREMIPNVETFEALKERGIRGLEAVREKYAGERILIVSHGALINALLSIISKGELGTGITFLQNTSITTFACEDNGDWRVVDYNNTNHLAAVNE</sequence>
<keyword evidence="2" id="KW-1185">Reference proteome</keyword>
<dbReference type="PANTHER" id="PTHR48100">
    <property type="entry name" value="BROAD-SPECIFICITY PHOSPHATASE YOR283W-RELATED"/>
    <property type="match status" value="1"/>
</dbReference>
<dbReference type="InterPro" id="IPR013078">
    <property type="entry name" value="His_Pase_superF_clade-1"/>
</dbReference>
<dbReference type="PROSITE" id="PS00175">
    <property type="entry name" value="PG_MUTASE"/>
    <property type="match status" value="1"/>
</dbReference>